<dbReference type="InterPro" id="IPR017938">
    <property type="entry name" value="Riboflavin_synthase-like_b-brl"/>
</dbReference>
<dbReference type="InterPro" id="IPR001094">
    <property type="entry name" value="Flavdoxin-like"/>
</dbReference>
<keyword evidence="3" id="KW-0285">Flavoprotein</keyword>
<keyword evidence="7" id="KW-0560">Oxidoreductase</keyword>
<organism evidence="10 11">
    <name type="scientific">Apodospora peruviana</name>
    <dbReference type="NCBI Taxonomy" id="516989"/>
    <lineage>
        <taxon>Eukaryota</taxon>
        <taxon>Fungi</taxon>
        <taxon>Dikarya</taxon>
        <taxon>Ascomycota</taxon>
        <taxon>Pezizomycotina</taxon>
        <taxon>Sordariomycetes</taxon>
        <taxon>Sordariomycetidae</taxon>
        <taxon>Sordariales</taxon>
        <taxon>Lasiosphaeriaceae</taxon>
        <taxon>Apodospora</taxon>
    </lineage>
</organism>
<reference evidence="10" key="2">
    <citation type="submission" date="2023-06" db="EMBL/GenBank/DDBJ databases">
        <authorList>
            <consortium name="Lawrence Berkeley National Laboratory"/>
            <person name="Haridas S."/>
            <person name="Hensen N."/>
            <person name="Bonometti L."/>
            <person name="Westerberg I."/>
            <person name="Brannstrom I.O."/>
            <person name="Guillou S."/>
            <person name="Cros-Aarteil S."/>
            <person name="Calhoun S."/>
            <person name="Kuo A."/>
            <person name="Mondo S."/>
            <person name="Pangilinan J."/>
            <person name="Riley R."/>
            <person name="Labutti K."/>
            <person name="Andreopoulos B."/>
            <person name="Lipzen A."/>
            <person name="Chen C."/>
            <person name="Yanf M."/>
            <person name="Daum C."/>
            <person name="Ng V."/>
            <person name="Clum A."/>
            <person name="Steindorff A."/>
            <person name="Ohm R."/>
            <person name="Martin F."/>
            <person name="Silar P."/>
            <person name="Natvig D."/>
            <person name="Lalanne C."/>
            <person name="Gautier V."/>
            <person name="Ament-Velasquez S.L."/>
            <person name="Kruys A."/>
            <person name="Hutchinson M.I."/>
            <person name="Powell A.J."/>
            <person name="Barry K."/>
            <person name="Miller A.N."/>
            <person name="Grigoriev I.V."/>
            <person name="Debuchy R."/>
            <person name="Gladieux P."/>
            <person name="Thoren M.H."/>
            <person name="Johannesson H."/>
        </authorList>
    </citation>
    <scope>NUCLEOTIDE SEQUENCE</scope>
    <source>
        <strain evidence="10">CBS 118394</strain>
    </source>
</reference>
<dbReference type="Gene3D" id="1.20.990.10">
    <property type="entry name" value="NADPH-cytochrome p450 Reductase, Chain A, domain 3"/>
    <property type="match status" value="1"/>
</dbReference>
<evidence type="ECO:0000256" key="2">
    <source>
        <dbReference type="ARBA" id="ARBA00001974"/>
    </source>
</evidence>
<reference evidence="10" key="1">
    <citation type="journal article" date="2023" name="Mol. Phylogenet. Evol.">
        <title>Genome-scale phylogeny and comparative genomics of the fungal order Sordariales.</title>
        <authorList>
            <person name="Hensen N."/>
            <person name="Bonometti L."/>
            <person name="Westerberg I."/>
            <person name="Brannstrom I.O."/>
            <person name="Guillou S."/>
            <person name="Cros-Aarteil S."/>
            <person name="Calhoun S."/>
            <person name="Haridas S."/>
            <person name="Kuo A."/>
            <person name="Mondo S."/>
            <person name="Pangilinan J."/>
            <person name="Riley R."/>
            <person name="LaButti K."/>
            <person name="Andreopoulos B."/>
            <person name="Lipzen A."/>
            <person name="Chen C."/>
            <person name="Yan M."/>
            <person name="Daum C."/>
            <person name="Ng V."/>
            <person name="Clum A."/>
            <person name="Steindorff A."/>
            <person name="Ohm R.A."/>
            <person name="Martin F."/>
            <person name="Silar P."/>
            <person name="Natvig D.O."/>
            <person name="Lalanne C."/>
            <person name="Gautier V."/>
            <person name="Ament-Velasquez S.L."/>
            <person name="Kruys A."/>
            <person name="Hutchinson M.I."/>
            <person name="Powell A.J."/>
            <person name="Barry K."/>
            <person name="Miller A.N."/>
            <person name="Grigoriev I.V."/>
            <person name="Debuchy R."/>
            <person name="Gladieux P."/>
            <person name="Hiltunen Thoren M."/>
            <person name="Johannesson H."/>
        </authorList>
    </citation>
    <scope>NUCLEOTIDE SEQUENCE</scope>
    <source>
        <strain evidence="10">CBS 118394</strain>
    </source>
</reference>
<name>A0AAE0I590_9PEZI</name>
<dbReference type="PRINTS" id="PR00369">
    <property type="entry name" value="FLAVODOXIN"/>
</dbReference>
<dbReference type="SUPFAM" id="SSF63380">
    <property type="entry name" value="Riboflavin synthase domain-like"/>
    <property type="match status" value="1"/>
</dbReference>
<dbReference type="InterPro" id="IPR023173">
    <property type="entry name" value="NADPH_Cyt_P450_Rdtase_alpha"/>
</dbReference>
<dbReference type="Pfam" id="PF00175">
    <property type="entry name" value="NAD_binding_1"/>
    <property type="match status" value="1"/>
</dbReference>
<dbReference type="PRINTS" id="PR00371">
    <property type="entry name" value="FPNCR"/>
</dbReference>
<keyword evidence="11" id="KW-1185">Reference proteome</keyword>
<evidence type="ECO:0000256" key="1">
    <source>
        <dbReference type="ARBA" id="ARBA00001917"/>
    </source>
</evidence>
<dbReference type="GO" id="GO:0016491">
    <property type="term" value="F:oxidoreductase activity"/>
    <property type="evidence" value="ECO:0007669"/>
    <property type="project" value="UniProtKB-KW"/>
</dbReference>
<dbReference type="Gene3D" id="3.40.50.360">
    <property type="match status" value="1"/>
</dbReference>
<dbReference type="Gene3D" id="3.40.50.80">
    <property type="entry name" value="Nucleotide-binding domain of ferredoxin-NADP reductase (FNR) module"/>
    <property type="match status" value="1"/>
</dbReference>
<dbReference type="Pfam" id="PF00258">
    <property type="entry name" value="Flavodoxin_1"/>
    <property type="match status" value="1"/>
</dbReference>
<dbReference type="GO" id="GO:0050660">
    <property type="term" value="F:flavin adenine dinucleotide binding"/>
    <property type="evidence" value="ECO:0007669"/>
    <property type="project" value="TreeGrafter"/>
</dbReference>
<dbReference type="PANTHER" id="PTHR19384">
    <property type="entry name" value="NITRIC OXIDE SYNTHASE-RELATED"/>
    <property type="match status" value="1"/>
</dbReference>
<dbReference type="Gene3D" id="2.40.30.10">
    <property type="entry name" value="Translation factors"/>
    <property type="match status" value="1"/>
</dbReference>
<evidence type="ECO:0000256" key="3">
    <source>
        <dbReference type="ARBA" id="ARBA00022630"/>
    </source>
</evidence>
<evidence type="ECO:0000256" key="4">
    <source>
        <dbReference type="ARBA" id="ARBA00022643"/>
    </source>
</evidence>
<protein>
    <submittedName>
        <fullName evidence="10">Uncharacterized protein</fullName>
    </submittedName>
</protein>
<evidence type="ECO:0000313" key="11">
    <source>
        <dbReference type="Proteomes" id="UP001283341"/>
    </source>
</evidence>
<dbReference type="FunFam" id="3.40.50.360:FF:000034">
    <property type="entry name" value="NADPH-dependent diflavin oxidoreductase 1"/>
    <property type="match status" value="1"/>
</dbReference>
<dbReference type="PROSITE" id="PS50902">
    <property type="entry name" value="FLAVODOXIN_LIKE"/>
    <property type="match status" value="1"/>
</dbReference>
<feature type="domain" description="FAD-binding FR-type" evidence="9">
    <location>
        <begin position="317"/>
        <end position="575"/>
    </location>
</feature>
<dbReference type="GO" id="GO:0010181">
    <property type="term" value="F:FMN binding"/>
    <property type="evidence" value="ECO:0007669"/>
    <property type="project" value="InterPro"/>
</dbReference>
<evidence type="ECO:0000256" key="6">
    <source>
        <dbReference type="ARBA" id="ARBA00022857"/>
    </source>
</evidence>
<keyword evidence="6" id="KW-0521">NADP</keyword>
<dbReference type="PROSITE" id="PS51384">
    <property type="entry name" value="FAD_FR"/>
    <property type="match status" value="1"/>
</dbReference>
<evidence type="ECO:0000259" key="9">
    <source>
        <dbReference type="PROSITE" id="PS51384"/>
    </source>
</evidence>
<proteinExistence type="predicted"/>
<dbReference type="SUPFAM" id="SSF52343">
    <property type="entry name" value="Ferredoxin reductase-like, C-terminal NADP-linked domain"/>
    <property type="match status" value="1"/>
</dbReference>
<dbReference type="InterPro" id="IPR001433">
    <property type="entry name" value="OxRdtase_FAD/NAD-bd"/>
</dbReference>
<dbReference type="Pfam" id="PF00667">
    <property type="entry name" value="FAD_binding_1"/>
    <property type="match status" value="1"/>
</dbReference>
<comment type="cofactor">
    <cofactor evidence="1">
        <name>FMN</name>
        <dbReference type="ChEBI" id="CHEBI:58210"/>
    </cofactor>
</comment>
<accession>A0AAE0I590</accession>
<comment type="caution">
    <text evidence="10">The sequence shown here is derived from an EMBL/GenBank/DDBJ whole genome shotgun (WGS) entry which is preliminary data.</text>
</comment>
<dbReference type="EMBL" id="JAUEDM010000004">
    <property type="protein sequence ID" value="KAK3318655.1"/>
    <property type="molecule type" value="Genomic_DNA"/>
</dbReference>
<evidence type="ECO:0000313" key="10">
    <source>
        <dbReference type="EMBL" id="KAK3318655.1"/>
    </source>
</evidence>
<comment type="cofactor">
    <cofactor evidence="2">
        <name>FAD</name>
        <dbReference type="ChEBI" id="CHEBI:57692"/>
    </cofactor>
</comment>
<sequence>MAELSPTQDGLVTKPVAIEGRSMIVLYGSETGNGEEIALELAEMAQRLHFQTVVDEMDSFKLTDLLRYSHAIFVTSTTGQGDMPKNTAKFWRNLRREKLNNTNCLGAVNFAIFGLGDSSYPKFNWAARKLRARLLQLGASEFFRPGEGDERHDDGIDSIYLPWYQELRVVLLANYPLPEPLQPLPDDIRLPPNCILRLVPPMDPTKSNGQSGHGDTTSDAEQKFLATKTAAAVLTHVDHPRSPAEQLIVEWDRIHGKDAFPTETARQDDVWETRNPRRFGSLDKDNIITDHPDKYLLQKSFDELWEFPPTNKWLDIKGSKIAEVVTNHRITPVTHWQDVRQITLAIELEDDEIRDFSCFYAGATVVIYPKNFPEDVQTLITMMGWEDVADYKINWSAITNRPKNLHLLHGGGGTLRDLLIHNIDFTAVPKRSFIKQLVHFTELPNERERLKELSDPHDAAEFYDYTSRPRRTILEVLRDFPGVKIPYQEIIGLFPLIRGREFSVAEGGELVQGDVDTGDGGTLVFSIIAALVEYKTVIRKPREGLCSRYLKWLAEDSSITVTLNLPGPSSPIQCDRFQTMRPLIAIATGTGIAPIKTLIEDRNHFPHPGQTILFFGCRNKDADFYFQDTWEKYKDNVKVIPAFSRDPIPEEDKKALGTAVLSGRLGRLVIPDSGDFRDTNFDAGKNYVQYQLRKHAHEIGDLLRKFPYPIFMVCGNAGRMPAAVRSALIDALVISKISDSKEAAAKWLDDKDQCTYWQETW</sequence>
<dbReference type="InterPro" id="IPR029039">
    <property type="entry name" value="Flavoprotein-like_sf"/>
</dbReference>
<evidence type="ECO:0000259" key="8">
    <source>
        <dbReference type="PROSITE" id="PS50902"/>
    </source>
</evidence>
<dbReference type="PANTHER" id="PTHR19384:SF10">
    <property type="entry name" value="NADPH-DEPENDENT DIFLAVIN OXIDOREDUCTASE 1"/>
    <property type="match status" value="1"/>
</dbReference>
<keyword evidence="4" id="KW-0288">FMN</keyword>
<feature type="domain" description="Flavodoxin-like" evidence="8">
    <location>
        <begin position="23"/>
        <end position="168"/>
    </location>
</feature>
<keyword evidence="5" id="KW-0274">FAD</keyword>
<dbReference type="InterPro" id="IPR003097">
    <property type="entry name" value="CysJ-like_FAD-binding"/>
</dbReference>
<dbReference type="SUPFAM" id="SSF52218">
    <property type="entry name" value="Flavoproteins"/>
    <property type="match status" value="1"/>
</dbReference>
<gene>
    <name evidence="10" type="ORF">B0H66DRAFT_603228</name>
</gene>
<dbReference type="InterPro" id="IPR039261">
    <property type="entry name" value="FNR_nucleotide-bd"/>
</dbReference>
<dbReference type="InterPro" id="IPR001709">
    <property type="entry name" value="Flavoprot_Pyr_Nucl_cyt_Rdtase"/>
</dbReference>
<dbReference type="GO" id="GO:0005829">
    <property type="term" value="C:cytosol"/>
    <property type="evidence" value="ECO:0007669"/>
    <property type="project" value="TreeGrafter"/>
</dbReference>
<dbReference type="InterPro" id="IPR008254">
    <property type="entry name" value="Flavodoxin/NO_synth"/>
</dbReference>
<dbReference type="AlphaFoldDB" id="A0AAE0I590"/>
<evidence type="ECO:0000256" key="5">
    <source>
        <dbReference type="ARBA" id="ARBA00022827"/>
    </source>
</evidence>
<dbReference type="Proteomes" id="UP001283341">
    <property type="component" value="Unassembled WGS sequence"/>
</dbReference>
<dbReference type="InterPro" id="IPR017927">
    <property type="entry name" value="FAD-bd_FR_type"/>
</dbReference>
<evidence type="ECO:0000256" key="7">
    <source>
        <dbReference type="ARBA" id="ARBA00023002"/>
    </source>
</evidence>